<evidence type="ECO:0000313" key="3">
    <source>
        <dbReference type="Proteomes" id="UP000572670"/>
    </source>
</evidence>
<accession>A0ABR6D5F1</accession>
<dbReference type="EMBL" id="JACJIK010000002">
    <property type="protein sequence ID" value="MBA9060624.1"/>
    <property type="molecule type" value="Genomic_DNA"/>
</dbReference>
<sequence>MSDPSQLSPAELVARVRESYSLTWAELGAAMNRSPRMMRKIARGETSGEAYREALTELHETGAVAHAPKRRRNAAGKLVKVRAKAGAKTATVTPRDARRGPSLSKHTRTVTHLPDGNRIVRIGLPKTVGSSARGEGLHAARMAVVNVARGSRHQDKRVHLRATVDVGGGHTRTFDVGSKGGYLAADVVADVRDRNGGDMGAWIASQMGDRYAQDAVKQGQLVGLSLTTFNAVRSKEERKALDEAGVRRWNRRGGRTRWG</sequence>
<dbReference type="GeneID" id="93364665"/>
<evidence type="ECO:0000256" key="1">
    <source>
        <dbReference type="SAM" id="MobiDB-lite"/>
    </source>
</evidence>
<protein>
    <submittedName>
        <fullName evidence="2">Uncharacterized protein</fullName>
    </submittedName>
</protein>
<proteinExistence type="predicted"/>
<dbReference type="Proteomes" id="UP000572670">
    <property type="component" value="Unassembled WGS sequence"/>
</dbReference>
<reference evidence="2 3" key="1">
    <citation type="submission" date="2020-08" db="EMBL/GenBank/DDBJ databases">
        <title>Sequencing the genomes of 1000 actinobacteria strains.</title>
        <authorList>
            <person name="Klenk H.-P."/>
        </authorList>
    </citation>
    <scope>NUCLEOTIDE SEQUENCE [LARGE SCALE GENOMIC DNA]</scope>
    <source>
        <strain evidence="2 3">DSM 21948</strain>
    </source>
</reference>
<gene>
    <name evidence="2" type="ORF">HDA34_002388</name>
</gene>
<name>A0ABR6D5F1_9MICC</name>
<dbReference type="RefSeq" id="WP_134377342.1">
    <property type="nucleotide sequence ID" value="NZ_BAAAYW010000023.1"/>
</dbReference>
<feature type="region of interest" description="Disordered" evidence="1">
    <location>
        <begin position="86"/>
        <end position="109"/>
    </location>
</feature>
<keyword evidence="3" id="KW-1185">Reference proteome</keyword>
<comment type="caution">
    <text evidence="2">The sequence shown here is derived from an EMBL/GenBank/DDBJ whole genome shotgun (WGS) entry which is preliminary data.</text>
</comment>
<organism evidence="2 3">
    <name type="scientific">Micrococcus yunnanensis</name>
    <dbReference type="NCBI Taxonomy" id="566027"/>
    <lineage>
        <taxon>Bacteria</taxon>
        <taxon>Bacillati</taxon>
        <taxon>Actinomycetota</taxon>
        <taxon>Actinomycetes</taxon>
        <taxon>Micrococcales</taxon>
        <taxon>Micrococcaceae</taxon>
        <taxon>Micrococcus</taxon>
    </lineage>
</organism>
<evidence type="ECO:0000313" key="2">
    <source>
        <dbReference type="EMBL" id="MBA9060624.1"/>
    </source>
</evidence>